<dbReference type="FunFam" id="3.40.50.300:FF:000220">
    <property type="entry name" value="ATP-dependent protease ATPase subunit HslU"/>
    <property type="match status" value="1"/>
</dbReference>
<dbReference type="EMBL" id="CP016176">
    <property type="protein sequence ID" value="AOM41706.1"/>
    <property type="molecule type" value="Genomic_DNA"/>
</dbReference>
<proteinExistence type="inferred from homology"/>
<comment type="subcellular location">
    <subcellularLocation>
        <location evidence="1 11">Cytoplasm</location>
    </subcellularLocation>
</comment>
<feature type="binding site" evidence="11">
    <location>
        <position position="256"/>
    </location>
    <ligand>
        <name>ATP</name>
        <dbReference type="ChEBI" id="CHEBI:30616"/>
    </ligand>
</feature>
<dbReference type="PANTHER" id="PTHR48102">
    <property type="entry name" value="ATP-DEPENDENT CLP PROTEASE ATP-BINDING SUBUNIT CLPX-LIKE, MITOCHONDRIAL-RELATED"/>
    <property type="match status" value="1"/>
</dbReference>
<dbReference type="STRING" id="351679.A9255_14760"/>
<dbReference type="FunFam" id="1.10.8.10:FF:000028">
    <property type="entry name" value="ATP-dependent protease ATPase subunit HslU"/>
    <property type="match status" value="2"/>
</dbReference>
<keyword evidence="15" id="KW-0645">Protease</keyword>
<evidence type="ECO:0000256" key="6">
    <source>
        <dbReference type="ARBA" id="ARBA00023186"/>
    </source>
</evidence>
<feature type="domain" description="Clp ATPase C-terminal" evidence="13">
    <location>
        <begin position="335"/>
        <end position="434"/>
    </location>
</feature>
<dbReference type="InterPro" id="IPR019489">
    <property type="entry name" value="Clp_ATPase_C"/>
</dbReference>
<evidence type="ECO:0000313" key="15">
    <source>
        <dbReference type="EMBL" id="PHM57662.1"/>
    </source>
</evidence>
<dbReference type="NCBIfam" id="NF003544">
    <property type="entry name" value="PRK05201.1"/>
    <property type="match status" value="1"/>
</dbReference>
<reference evidence="14 16" key="1">
    <citation type="submission" date="2016-06" db="EMBL/GenBank/DDBJ databases">
        <title>Bacterial characters and pathogenicity of Xenorhabdus hominickii from an entomopathogenic nematode, Steinernema monticolum.</title>
        <authorList>
            <person name="Park Y."/>
            <person name="Kim Y."/>
        </authorList>
    </citation>
    <scope>NUCLEOTIDE SEQUENCE [LARGE SCALE GENOMIC DNA]</scope>
    <source>
        <strain evidence="14 16">ANU1</strain>
    </source>
</reference>
<dbReference type="Proteomes" id="UP000225433">
    <property type="component" value="Unassembled WGS sequence"/>
</dbReference>
<dbReference type="AlphaFoldDB" id="A0A2G0QEK1"/>
<dbReference type="OrthoDB" id="9804062at2"/>
<evidence type="ECO:0000256" key="11">
    <source>
        <dbReference type="HAMAP-Rule" id="MF_00249"/>
    </source>
</evidence>
<gene>
    <name evidence="11" type="primary">hslU</name>
    <name evidence="14" type="ORF">A9255_14760</name>
    <name evidence="15" type="ORF">Xhom_00660</name>
</gene>
<evidence type="ECO:0000256" key="2">
    <source>
        <dbReference type="ARBA" id="ARBA00009771"/>
    </source>
</evidence>
<dbReference type="GO" id="GO:0043335">
    <property type="term" value="P:protein unfolding"/>
    <property type="evidence" value="ECO:0007669"/>
    <property type="project" value="UniProtKB-UniRule"/>
</dbReference>
<dbReference type="RefSeq" id="WP_069317365.1">
    <property type="nucleotide sequence ID" value="NZ_CAWNQJ010000001.1"/>
</dbReference>
<dbReference type="GO" id="GO:0036402">
    <property type="term" value="F:proteasome-activating activity"/>
    <property type="evidence" value="ECO:0007669"/>
    <property type="project" value="UniProtKB-UniRule"/>
</dbReference>
<evidence type="ECO:0000256" key="7">
    <source>
        <dbReference type="ARBA" id="ARBA00054052"/>
    </source>
</evidence>
<feature type="binding site" evidence="11">
    <location>
        <position position="18"/>
    </location>
    <ligand>
        <name>ATP</name>
        <dbReference type="ChEBI" id="CHEBI:30616"/>
    </ligand>
</feature>
<dbReference type="FunFam" id="3.40.50.300:FF:000213">
    <property type="entry name" value="ATP-dependent protease ATPase subunit HslU"/>
    <property type="match status" value="1"/>
</dbReference>
<dbReference type="Proteomes" id="UP000094600">
    <property type="component" value="Chromosome"/>
</dbReference>
<feature type="binding site" evidence="11">
    <location>
        <position position="393"/>
    </location>
    <ligand>
        <name>ATP</name>
        <dbReference type="ChEBI" id="CHEBI:30616"/>
    </ligand>
</feature>
<evidence type="ECO:0000256" key="5">
    <source>
        <dbReference type="ARBA" id="ARBA00022840"/>
    </source>
</evidence>
<dbReference type="SMART" id="SM01086">
    <property type="entry name" value="ClpB_D2-small"/>
    <property type="match status" value="1"/>
</dbReference>
<keyword evidence="5 11" id="KW-0067">ATP-binding</keyword>
<evidence type="ECO:0000313" key="16">
    <source>
        <dbReference type="Proteomes" id="UP000094600"/>
    </source>
</evidence>
<dbReference type="SUPFAM" id="SSF52540">
    <property type="entry name" value="P-loop containing nucleoside triphosphate hydrolases"/>
    <property type="match status" value="1"/>
</dbReference>
<evidence type="ECO:0000313" key="14">
    <source>
        <dbReference type="EMBL" id="AOM41706.1"/>
    </source>
</evidence>
<evidence type="ECO:0000259" key="13">
    <source>
        <dbReference type="SMART" id="SM01086"/>
    </source>
</evidence>
<feature type="binding site" evidence="11">
    <location>
        <begin position="60"/>
        <end position="65"/>
    </location>
    <ligand>
        <name>ATP</name>
        <dbReference type="ChEBI" id="CHEBI:30616"/>
    </ligand>
</feature>
<evidence type="ECO:0000256" key="10">
    <source>
        <dbReference type="ARBA" id="ARBA00082554"/>
    </source>
</evidence>
<dbReference type="HAMAP" id="MF_00249">
    <property type="entry name" value="HslU"/>
    <property type="match status" value="1"/>
</dbReference>
<dbReference type="Gene3D" id="1.10.8.10">
    <property type="entry name" value="DNA helicase RuvA subunit, C-terminal domain"/>
    <property type="match status" value="1"/>
</dbReference>
<sequence length="443" mass="49887">MSEMTPREIVSELDNHIIGQDKAKRAVAIALRNRWRRMQLDESLRQEVTPKNILMIGPTGVGKTEIARRLAKLANAPFIKVEATKFTEVGYVGKEVDSIIRDLTDAAVKMVRLQSIEKNRYRAEELAEERILDVLLPPAKDNWGQTETQSEPSSTRQTFRKKLREGQLDDKEIEIEIAAAPVGVEIMAPPGMEEMTNQLQSMFQNLAGQRQKNRKMKIKDAFKLLIEEEAAKLVNPEELKQQAIDAVEQHGIVFIDEIDKICKRGQSSGPDVSREGVQRDLLPLVEGCTVSTKHGMVKTDHILFIASGAFQVASPSDLIPELQGRLPIRVELQALTTEDFERILTEPNASLTEQYKALMATEGMNIDFTADGIRKLAEAAWQVNETTENIGARRLHTVLERMMEDISFDASECPGQFVEINADYVKEHLDELVANEDLSRFIL</sequence>
<evidence type="ECO:0000256" key="9">
    <source>
        <dbReference type="ARBA" id="ARBA00070260"/>
    </source>
</evidence>
<reference evidence="15 17" key="2">
    <citation type="journal article" date="2017" name="Nat. Microbiol.">
        <title>Natural product diversity associated with the nematode symbionts Photorhabdus and Xenorhabdus.</title>
        <authorList>
            <person name="Tobias N.J."/>
            <person name="Wolff H."/>
            <person name="Djahanschiri B."/>
            <person name="Grundmann F."/>
            <person name="Kronenwerth M."/>
            <person name="Shi Y.M."/>
            <person name="Simonyi S."/>
            <person name="Grun P."/>
            <person name="Shapiro-Ilan D."/>
            <person name="Pidot S.J."/>
            <person name="Stinear T.P."/>
            <person name="Ebersberger I."/>
            <person name="Bode H.B."/>
        </authorList>
    </citation>
    <scope>NUCLEOTIDE SEQUENCE [LARGE SCALE GENOMIC DNA]</scope>
    <source>
        <strain evidence="15 17">DSM 17903</strain>
    </source>
</reference>
<evidence type="ECO:0000256" key="8">
    <source>
        <dbReference type="ARBA" id="ARBA00064434"/>
    </source>
</evidence>
<keyword evidence="16" id="KW-1185">Reference proteome</keyword>
<dbReference type="KEGG" id="xho:A9255_14760"/>
<comment type="function">
    <text evidence="7 11">ATPase subunit of a proteasome-like degradation complex; this subunit has chaperone activity. The binding of ATP and its subsequent hydrolysis by HslU are essential for unfolding of protein substrates subsequently hydrolyzed by HslV. HslU recognizes the N-terminal part of its protein substrates and unfolds these before they are guided to HslV for hydrolysis.</text>
</comment>
<dbReference type="InterPro" id="IPR004491">
    <property type="entry name" value="HslU"/>
</dbReference>
<dbReference type="GO" id="GO:0008233">
    <property type="term" value="F:peptidase activity"/>
    <property type="evidence" value="ECO:0007669"/>
    <property type="project" value="UniProtKB-KW"/>
</dbReference>
<keyword evidence="4 11" id="KW-0547">Nucleotide-binding</keyword>
<dbReference type="EMBL" id="NJAI01000001">
    <property type="protein sequence ID" value="PHM57662.1"/>
    <property type="molecule type" value="Genomic_DNA"/>
</dbReference>
<dbReference type="Pfam" id="PF07724">
    <property type="entry name" value="AAA_2"/>
    <property type="match status" value="1"/>
</dbReference>
<feature type="domain" description="AAA+ ATPase" evidence="12">
    <location>
        <begin position="49"/>
        <end position="332"/>
    </location>
</feature>
<dbReference type="Gene3D" id="1.10.8.60">
    <property type="match status" value="1"/>
</dbReference>
<dbReference type="SMART" id="SM00382">
    <property type="entry name" value="AAA"/>
    <property type="match status" value="1"/>
</dbReference>
<evidence type="ECO:0000256" key="1">
    <source>
        <dbReference type="ARBA" id="ARBA00004496"/>
    </source>
</evidence>
<dbReference type="InterPro" id="IPR027417">
    <property type="entry name" value="P-loop_NTPase"/>
</dbReference>
<keyword evidence="15" id="KW-0378">Hydrolase</keyword>
<comment type="subunit">
    <text evidence="8 11">A double ring-shaped homohexamer of HslV is capped on each side by a ring-shaped HslU homohexamer. The assembly of the HslU/HslV complex is dependent on binding of ATP.</text>
</comment>
<protein>
    <recommendedName>
        <fullName evidence="9 11">ATP-dependent protease ATPase subunit HslU</fullName>
    </recommendedName>
    <alternativeName>
        <fullName evidence="10 11">Unfoldase HslU</fullName>
    </alternativeName>
</protein>
<evidence type="ECO:0000313" key="17">
    <source>
        <dbReference type="Proteomes" id="UP000225433"/>
    </source>
</evidence>
<dbReference type="GO" id="GO:0016887">
    <property type="term" value="F:ATP hydrolysis activity"/>
    <property type="evidence" value="ECO:0007669"/>
    <property type="project" value="InterPro"/>
</dbReference>
<evidence type="ECO:0000256" key="3">
    <source>
        <dbReference type="ARBA" id="ARBA00022490"/>
    </source>
</evidence>
<dbReference type="FunFam" id="1.10.8.60:FF:000027">
    <property type="entry name" value="ATP-dependent protease ATPase subunit HslU"/>
    <property type="match status" value="1"/>
</dbReference>
<dbReference type="InterPro" id="IPR003959">
    <property type="entry name" value="ATPase_AAA_core"/>
</dbReference>
<evidence type="ECO:0000256" key="4">
    <source>
        <dbReference type="ARBA" id="ARBA00022741"/>
    </source>
</evidence>
<dbReference type="CDD" id="cd19498">
    <property type="entry name" value="RecA-like_HslU"/>
    <property type="match status" value="1"/>
</dbReference>
<dbReference type="PANTHER" id="PTHR48102:SF3">
    <property type="entry name" value="ATP-DEPENDENT PROTEASE ATPASE SUBUNIT HSLU"/>
    <property type="match status" value="1"/>
</dbReference>
<comment type="similarity">
    <text evidence="2 11">Belongs to the ClpX chaperone family. HslU subfamily.</text>
</comment>
<keyword evidence="6 11" id="KW-0143">Chaperone</keyword>
<accession>A0A2G0QEK1</accession>
<organism evidence="15 17">
    <name type="scientific">Xenorhabdus hominickii</name>
    <dbReference type="NCBI Taxonomy" id="351679"/>
    <lineage>
        <taxon>Bacteria</taxon>
        <taxon>Pseudomonadati</taxon>
        <taxon>Pseudomonadota</taxon>
        <taxon>Gammaproteobacteria</taxon>
        <taxon>Enterobacterales</taxon>
        <taxon>Morganellaceae</taxon>
        <taxon>Xenorhabdus</taxon>
    </lineage>
</organism>
<feature type="binding site" evidence="11">
    <location>
        <position position="321"/>
    </location>
    <ligand>
        <name>ATP</name>
        <dbReference type="ChEBI" id="CHEBI:30616"/>
    </ligand>
</feature>
<dbReference type="Pfam" id="PF00004">
    <property type="entry name" value="AAA"/>
    <property type="match status" value="1"/>
</dbReference>
<keyword evidence="3 11" id="KW-0963">Cytoplasm</keyword>
<dbReference type="GO" id="GO:0009376">
    <property type="term" value="C:HslUV protease complex"/>
    <property type="evidence" value="ECO:0007669"/>
    <property type="project" value="UniProtKB-UniRule"/>
</dbReference>
<evidence type="ECO:0000259" key="12">
    <source>
        <dbReference type="SMART" id="SM00382"/>
    </source>
</evidence>
<name>A0A2G0QEK1_XENHO</name>
<dbReference type="Gene3D" id="3.40.50.300">
    <property type="entry name" value="P-loop containing nucleotide triphosphate hydrolases"/>
    <property type="match status" value="2"/>
</dbReference>
<dbReference type="GO" id="GO:0005524">
    <property type="term" value="F:ATP binding"/>
    <property type="evidence" value="ECO:0007669"/>
    <property type="project" value="UniProtKB-UniRule"/>
</dbReference>
<dbReference type="InterPro" id="IPR050052">
    <property type="entry name" value="ATP-dep_Clp_protease_ClpX"/>
</dbReference>
<dbReference type="NCBIfam" id="TIGR00390">
    <property type="entry name" value="hslU"/>
    <property type="match status" value="1"/>
</dbReference>
<dbReference type="InterPro" id="IPR003593">
    <property type="entry name" value="AAA+_ATPase"/>
</dbReference>